<protein>
    <recommendedName>
        <fullName evidence="1">F-box associated beta-propeller type 1 domain-containing protein</fullName>
    </recommendedName>
</protein>
<keyword evidence="3" id="KW-1185">Reference proteome</keyword>
<evidence type="ECO:0000313" key="2">
    <source>
        <dbReference type="EMBL" id="KAJ4850309.1"/>
    </source>
</evidence>
<dbReference type="Pfam" id="PF07734">
    <property type="entry name" value="FBA_1"/>
    <property type="match status" value="1"/>
</dbReference>
<dbReference type="NCBIfam" id="TIGR01640">
    <property type="entry name" value="F_box_assoc_1"/>
    <property type="match status" value="1"/>
</dbReference>
<dbReference type="EMBL" id="JAKUCV010000369">
    <property type="protein sequence ID" value="KAJ4850309.1"/>
    <property type="molecule type" value="Genomic_DNA"/>
</dbReference>
<reference evidence="2" key="1">
    <citation type="submission" date="2022-02" db="EMBL/GenBank/DDBJ databases">
        <authorList>
            <person name="Henning P.M."/>
            <person name="McCubbin A.G."/>
            <person name="Shore J.S."/>
        </authorList>
    </citation>
    <scope>NUCLEOTIDE SEQUENCE</scope>
    <source>
        <strain evidence="2">F60SS</strain>
        <tissue evidence="2">Leaves</tissue>
    </source>
</reference>
<reference evidence="2" key="2">
    <citation type="journal article" date="2023" name="Plants (Basel)">
        <title>Annotation of the Turnera subulata (Passifloraceae) Draft Genome Reveals the S-Locus Evolved after the Divergence of Turneroideae from Passifloroideae in a Stepwise Manner.</title>
        <authorList>
            <person name="Henning P.M."/>
            <person name="Roalson E.H."/>
            <person name="Mir W."/>
            <person name="McCubbin A.G."/>
            <person name="Shore J.S."/>
        </authorList>
    </citation>
    <scope>NUCLEOTIDE SEQUENCE</scope>
    <source>
        <strain evidence="2">F60SS</strain>
    </source>
</reference>
<dbReference type="InterPro" id="IPR017451">
    <property type="entry name" value="F-box-assoc_interact_dom"/>
</dbReference>
<dbReference type="OrthoDB" id="1415606at2759"/>
<gene>
    <name evidence="2" type="ORF">Tsubulata_044346</name>
</gene>
<evidence type="ECO:0000259" key="1">
    <source>
        <dbReference type="Pfam" id="PF07734"/>
    </source>
</evidence>
<proteinExistence type="predicted"/>
<accession>A0A9Q0GHD4</accession>
<comment type="caution">
    <text evidence="2">The sequence shown here is derived from an EMBL/GenBank/DDBJ whole genome shotgun (WGS) entry which is preliminary data.</text>
</comment>
<organism evidence="2 3">
    <name type="scientific">Turnera subulata</name>
    <dbReference type="NCBI Taxonomy" id="218843"/>
    <lineage>
        <taxon>Eukaryota</taxon>
        <taxon>Viridiplantae</taxon>
        <taxon>Streptophyta</taxon>
        <taxon>Embryophyta</taxon>
        <taxon>Tracheophyta</taxon>
        <taxon>Spermatophyta</taxon>
        <taxon>Magnoliopsida</taxon>
        <taxon>eudicotyledons</taxon>
        <taxon>Gunneridae</taxon>
        <taxon>Pentapetalae</taxon>
        <taxon>rosids</taxon>
        <taxon>fabids</taxon>
        <taxon>Malpighiales</taxon>
        <taxon>Passifloraceae</taxon>
        <taxon>Turnera</taxon>
    </lineage>
</organism>
<evidence type="ECO:0000313" key="3">
    <source>
        <dbReference type="Proteomes" id="UP001141552"/>
    </source>
</evidence>
<dbReference type="Proteomes" id="UP001141552">
    <property type="component" value="Unassembled WGS sequence"/>
</dbReference>
<dbReference type="InterPro" id="IPR006527">
    <property type="entry name" value="F-box-assoc_dom_typ1"/>
</dbReference>
<dbReference type="AlphaFoldDB" id="A0A9Q0GHD4"/>
<name>A0A9Q0GHD4_9ROSI</name>
<sequence length="149" mass="16664">MATLSPRAAATGCGVGFCEKDEEDFKVVYFGVPLTCNNYVPLVQESVVSIYLSTDSWKKIQGIFIPGDSGHNSKVTLDGVPHWIATSWEKNGIIMSFDFDKEEFGHVYSRAEGSGADYEMWVLRGYGGEQIWTKLFFFQQTCIANLLLL</sequence>
<feature type="domain" description="F-box associated beta-propeller type 1" evidence="1">
    <location>
        <begin position="13"/>
        <end position="130"/>
    </location>
</feature>